<evidence type="ECO:0000256" key="4">
    <source>
        <dbReference type="ARBA" id="ARBA00022723"/>
    </source>
</evidence>
<dbReference type="SUPFAM" id="SSF55186">
    <property type="entry name" value="ThrRS/AlaRS common domain"/>
    <property type="match status" value="1"/>
</dbReference>
<name>A0A932A9C7_9BACT</name>
<keyword evidence="9 11" id="KW-0648">Protein biosynthesis</keyword>
<evidence type="ECO:0000256" key="6">
    <source>
        <dbReference type="ARBA" id="ARBA00022833"/>
    </source>
</evidence>
<feature type="binding site" evidence="11">
    <location>
        <position position="347"/>
    </location>
    <ligand>
        <name>Zn(2+)</name>
        <dbReference type="ChEBI" id="CHEBI:29105"/>
    </ligand>
</feature>
<dbReference type="GO" id="GO:0004813">
    <property type="term" value="F:alanine-tRNA ligase activity"/>
    <property type="evidence" value="ECO:0007669"/>
    <property type="project" value="UniProtKB-UniRule"/>
</dbReference>
<evidence type="ECO:0000256" key="3">
    <source>
        <dbReference type="ARBA" id="ARBA00022598"/>
    </source>
</evidence>
<evidence type="ECO:0000256" key="2">
    <source>
        <dbReference type="ARBA" id="ARBA00022555"/>
    </source>
</evidence>
<dbReference type="HAMAP" id="MF_00036_B">
    <property type="entry name" value="Ala_tRNA_synth_B"/>
    <property type="match status" value="1"/>
</dbReference>
<dbReference type="Pfam" id="PF07973">
    <property type="entry name" value="tRNA_SAD"/>
    <property type="match status" value="1"/>
</dbReference>
<evidence type="ECO:0000256" key="11">
    <source>
        <dbReference type="HAMAP-Rule" id="MF_00036"/>
    </source>
</evidence>
<dbReference type="InterPro" id="IPR018164">
    <property type="entry name" value="Ala-tRNA-synth_IIc_N"/>
</dbReference>
<evidence type="ECO:0000313" key="15">
    <source>
        <dbReference type="Proteomes" id="UP000779809"/>
    </source>
</evidence>
<dbReference type="Gene3D" id="2.40.30.130">
    <property type="match status" value="1"/>
</dbReference>
<dbReference type="Pfam" id="PF01411">
    <property type="entry name" value="tRNA-synt_2c"/>
    <property type="match status" value="1"/>
</dbReference>
<keyword evidence="5 11" id="KW-0547">Nucleotide-binding</keyword>
<gene>
    <name evidence="11" type="primary">alaS</name>
    <name evidence="14" type="ORF">HYX28_09230</name>
</gene>
<dbReference type="PROSITE" id="PS50860">
    <property type="entry name" value="AA_TRNA_LIGASE_II_ALA"/>
    <property type="match status" value="1"/>
</dbReference>
<dbReference type="GO" id="GO:0045892">
    <property type="term" value="P:negative regulation of DNA-templated transcription"/>
    <property type="evidence" value="ECO:0007669"/>
    <property type="project" value="TreeGrafter"/>
</dbReference>
<comment type="subcellular location">
    <subcellularLocation>
        <location evidence="11">Cytoplasm</location>
    </subcellularLocation>
</comment>
<evidence type="ECO:0000256" key="7">
    <source>
        <dbReference type="ARBA" id="ARBA00022840"/>
    </source>
</evidence>
<evidence type="ECO:0000256" key="9">
    <source>
        <dbReference type="ARBA" id="ARBA00022917"/>
    </source>
</evidence>
<keyword evidence="4 11" id="KW-0479">Metal-binding</keyword>
<dbReference type="InterPro" id="IPR009000">
    <property type="entry name" value="Transl_B-barrel_sf"/>
</dbReference>
<dbReference type="GO" id="GO:0000049">
    <property type="term" value="F:tRNA binding"/>
    <property type="evidence" value="ECO:0007669"/>
    <property type="project" value="UniProtKB-KW"/>
</dbReference>
<dbReference type="InterPro" id="IPR003156">
    <property type="entry name" value="DHHA1_dom"/>
</dbReference>
<dbReference type="InterPro" id="IPR018165">
    <property type="entry name" value="Ala-tRNA-synth_IIc_core"/>
</dbReference>
<organism evidence="14 15">
    <name type="scientific">Candidatus Korobacter versatilis</name>
    <dbReference type="NCBI Taxonomy" id="658062"/>
    <lineage>
        <taxon>Bacteria</taxon>
        <taxon>Pseudomonadati</taxon>
        <taxon>Acidobacteriota</taxon>
        <taxon>Terriglobia</taxon>
        <taxon>Terriglobales</taxon>
        <taxon>Candidatus Korobacteraceae</taxon>
        <taxon>Candidatus Korobacter</taxon>
    </lineage>
</organism>
<keyword evidence="6 11" id="KW-0862">Zinc</keyword>
<keyword evidence="8 11" id="KW-0694">RNA-binding</keyword>
<keyword evidence="3 11" id="KW-0436">Ligase</keyword>
<comment type="similarity">
    <text evidence="1 11">Belongs to the class-II aminoacyl-tRNA synthetase family.</text>
</comment>
<dbReference type="GO" id="GO:0005524">
    <property type="term" value="F:ATP binding"/>
    <property type="evidence" value="ECO:0007669"/>
    <property type="project" value="UniProtKB-UniRule"/>
</dbReference>
<comment type="domain">
    <text evidence="11">Consists of three domains; the N-terminal catalytic domain, the editing domain and the C-terminal C-Ala domain. The editing domain removes incorrectly charged amino acids, while the C-Ala domain, along with tRNA(Ala), serves as a bridge to cooperatively bring together the editing and aminoacylation centers thus stimulating deacylation of misacylated tRNAs.</text>
</comment>
<reference evidence="14" key="1">
    <citation type="submission" date="2020-07" db="EMBL/GenBank/DDBJ databases">
        <title>Huge and variable diversity of episymbiotic CPR bacteria and DPANN archaea in groundwater ecosystems.</title>
        <authorList>
            <person name="He C.Y."/>
            <person name="Keren R."/>
            <person name="Whittaker M."/>
            <person name="Farag I.F."/>
            <person name="Doudna J."/>
            <person name="Cate J.H.D."/>
            <person name="Banfield J.F."/>
        </authorList>
    </citation>
    <scope>NUCLEOTIDE SEQUENCE</scope>
    <source>
        <strain evidence="14">NC_groundwater_580_Pr5_B-0.1um_64_19</strain>
    </source>
</reference>
<dbReference type="SUPFAM" id="SSF50447">
    <property type="entry name" value="Translation proteins"/>
    <property type="match status" value="1"/>
</dbReference>
<comment type="caution">
    <text evidence="14">The sequence shown here is derived from an EMBL/GenBank/DDBJ whole genome shotgun (WGS) entry which is preliminary data.</text>
</comment>
<feature type="binding site" evidence="11">
    <location>
        <position position="343"/>
    </location>
    <ligand>
        <name>Zn(2+)</name>
        <dbReference type="ChEBI" id="CHEBI:29105"/>
    </ligand>
</feature>
<keyword evidence="2 11" id="KW-0820">tRNA-binding</keyword>
<feature type="binding site" evidence="11">
    <location>
        <position position="447"/>
    </location>
    <ligand>
        <name>Zn(2+)</name>
        <dbReference type="ChEBI" id="CHEBI:29105"/>
    </ligand>
</feature>
<dbReference type="Pfam" id="PF02272">
    <property type="entry name" value="DHHA1"/>
    <property type="match status" value="1"/>
</dbReference>
<comment type="catalytic activity">
    <reaction evidence="11">
        <text>tRNA(Ala) + L-alanine + ATP = L-alanyl-tRNA(Ala) + AMP + diphosphate</text>
        <dbReference type="Rhea" id="RHEA:12540"/>
        <dbReference type="Rhea" id="RHEA-COMP:9657"/>
        <dbReference type="Rhea" id="RHEA-COMP:9923"/>
        <dbReference type="ChEBI" id="CHEBI:30616"/>
        <dbReference type="ChEBI" id="CHEBI:33019"/>
        <dbReference type="ChEBI" id="CHEBI:57972"/>
        <dbReference type="ChEBI" id="CHEBI:78442"/>
        <dbReference type="ChEBI" id="CHEBI:78497"/>
        <dbReference type="ChEBI" id="CHEBI:456215"/>
        <dbReference type="EC" id="6.1.1.7"/>
    </reaction>
</comment>
<dbReference type="SUPFAM" id="SSF101353">
    <property type="entry name" value="Putative anticodon-binding domain of alanyl-tRNA synthetase (AlaRS)"/>
    <property type="match status" value="1"/>
</dbReference>
<evidence type="ECO:0000256" key="10">
    <source>
        <dbReference type="ARBA" id="ARBA00023146"/>
    </source>
</evidence>
<evidence type="ECO:0000256" key="12">
    <source>
        <dbReference type="SAM" id="Coils"/>
    </source>
</evidence>
<dbReference type="InterPro" id="IPR012947">
    <property type="entry name" value="tRNA_SAD"/>
</dbReference>
<keyword evidence="12" id="KW-0175">Coiled coil</keyword>
<dbReference type="GO" id="GO:0005829">
    <property type="term" value="C:cytosol"/>
    <property type="evidence" value="ECO:0007669"/>
    <property type="project" value="TreeGrafter"/>
</dbReference>
<sequence length="671" mass="72847">MSKVVHEEERRFAHTLDLGLKKLEEDFAESKASSANILRRIEQGLALVRAETQDRVAATPPGNDVIIGGERLGWISSDFKLPRKFIEDVFRTEIARNYSVNPTDYRETKDRLGFSEEESELIFNSIRIIPPKTGITLGDSVEWRSKEVFSLAKLTFTPVYPGYKAFKLYDTFGLPLDFIEDAARDQGIEFDRDGFERAMALQRERARASWRGGAGKATASPVLRDLAKTVFEGYAQTESAGCEVLAIVKAGAGAKELRPGEEGEVVLDHTPFYADSGGQVGDTGWLMDSARNVIAEVRGCTLPVQGVRAHQVVVRHGGQPITVGDKVVARVNAEVRQHTMRNHTATHLLHAALREILGKHVKQAGSLVDPAHLRFDFSHFTGVADEELQDIEDLANKEVLRNEKIQVINDVPIDVAVNEYHAMALFGEKYGERVRVIKIGDFSTELCGGIHTGATGEIGLIKVLKEGSVSSGVRRVEAVTGEGSLRHFRKDHELESVVGTFISTAARGAEQSPAAALRSELERRDEELKKLRKELEQSRMKSAASAVSATGDSVRTVKGVKVAVQRVENVDRNQMRVLVDNLRNKLGSGVVVLGTALGAADKEAGRVAIVVGVTKDLTDRVQAGKIVGQVAQKVGGKGGGRPDLAEAGGPDAAQLDAALDSAYGVVDALLS</sequence>
<dbReference type="GO" id="GO:0008270">
    <property type="term" value="F:zinc ion binding"/>
    <property type="evidence" value="ECO:0007669"/>
    <property type="project" value="UniProtKB-UniRule"/>
</dbReference>
<dbReference type="PANTHER" id="PTHR11777:SF9">
    <property type="entry name" value="ALANINE--TRNA LIGASE, CYTOPLASMIC"/>
    <property type="match status" value="1"/>
</dbReference>
<dbReference type="Gene3D" id="3.30.54.20">
    <property type="match status" value="1"/>
</dbReference>
<dbReference type="EC" id="6.1.1.7" evidence="11"/>
<dbReference type="SMART" id="SM00863">
    <property type="entry name" value="tRNA_SAD"/>
    <property type="match status" value="1"/>
</dbReference>
<evidence type="ECO:0000256" key="5">
    <source>
        <dbReference type="ARBA" id="ARBA00022741"/>
    </source>
</evidence>
<dbReference type="Gene3D" id="3.30.980.10">
    <property type="entry name" value="Threonyl-trna Synthetase, Chain A, domain 2"/>
    <property type="match status" value="1"/>
</dbReference>
<dbReference type="InterPro" id="IPR018163">
    <property type="entry name" value="Thr/Ala-tRNA-synth_IIc_edit"/>
</dbReference>
<keyword evidence="10 11" id="KW-0030">Aminoacyl-tRNA synthetase</keyword>
<evidence type="ECO:0000256" key="1">
    <source>
        <dbReference type="ARBA" id="ARBA00008226"/>
    </source>
</evidence>
<evidence type="ECO:0000313" key="14">
    <source>
        <dbReference type="EMBL" id="MBI2678951.1"/>
    </source>
</evidence>
<feature type="domain" description="Alanyl-transfer RNA synthetases family profile" evidence="13">
    <location>
        <begin position="1"/>
        <end position="490"/>
    </location>
</feature>
<keyword evidence="11" id="KW-0963">Cytoplasm</keyword>
<keyword evidence="7 11" id="KW-0067">ATP-binding</keyword>
<feature type="coiled-coil region" evidence="12">
    <location>
        <begin position="514"/>
        <end position="541"/>
    </location>
</feature>
<dbReference type="GO" id="GO:0006419">
    <property type="term" value="P:alanyl-tRNA aminoacylation"/>
    <property type="evidence" value="ECO:0007669"/>
    <property type="project" value="UniProtKB-UniRule"/>
</dbReference>
<dbReference type="FunFam" id="3.10.310.40:FF:000001">
    <property type="entry name" value="Alanine--tRNA ligase"/>
    <property type="match status" value="1"/>
</dbReference>
<dbReference type="Gene3D" id="3.10.310.40">
    <property type="match status" value="1"/>
</dbReference>
<dbReference type="EMBL" id="JACPNR010000011">
    <property type="protein sequence ID" value="MBI2678951.1"/>
    <property type="molecule type" value="Genomic_DNA"/>
</dbReference>
<dbReference type="Proteomes" id="UP000779809">
    <property type="component" value="Unassembled WGS sequence"/>
</dbReference>
<dbReference type="InterPro" id="IPR050058">
    <property type="entry name" value="Ala-tRNA_ligase"/>
</dbReference>
<evidence type="ECO:0000259" key="13">
    <source>
        <dbReference type="PROSITE" id="PS50860"/>
    </source>
</evidence>
<dbReference type="AlphaFoldDB" id="A0A932A9C7"/>
<evidence type="ECO:0000256" key="8">
    <source>
        <dbReference type="ARBA" id="ARBA00022884"/>
    </source>
</evidence>
<dbReference type="GO" id="GO:0002161">
    <property type="term" value="F:aminoacyl-tRNA deacylase activity"/>
    <property type="evidence" value="ECO:0007669"/>
    <property type="project" value="TreeGrafter"/>
</dbReference>
<dbReference type="InterPro" id="IPR018162">
    <property type="entry name" value="Ala-tRNA-ligase_IIc_anticod-bd"/>
</dbReference>
<comment type="function">
    <text evidence="11">Catalyzes the attachment of alanine to tRNA(Ala) in a two-step reaction: alanine is first activated by ATP to form Ala-AMP and then transferred to the acceptor end of tRNA(Ala). Also edits incorrectly charged Ser-tRNA(Ala) and Gly-tRNA(Ala) via its editing domain.</text>
</comment>
<dbReference type="InterPro" id="IPR023033">
    <property type="entry name" value="Ala_tRNA_ligase_euk/bac"/>
</dbReference>
<accession>A0A932A9C7</accession>
<dbReference type="PANTHER" id="PTHR11777">
    <property type="entry name" value="ALANYL-TRNA SYNTHETASE"/>
    <property type="match status" value="1"/>
</dbReference>
<protein>
    <recommendedName>
        <fullName evidence="11">Alanine--tRNA ligase</fullName>
        <ecNumber evidence="11">6.1.1.7</ecNumber>
    </recommendedName>
    <alternativeName>
        <fullName evidence="11">Alanyl-tRNA synthetase</fullName>
        <shortName evidence="11">AlaRS</shortName>
    </alternativeName>
</protein>
<proteinExistence type="inferred from homology"/>
<dbReference type="FunFam" id="3.30.980.10:FF:000004">
    <property type="entry name" value="Alanine--tRNA ligase, cytoplasmic"/>
    <property type="match status" value="1"/>
</dbReference>
<comment type="cofactor">
    <cofactor evidence="11">
        <name>Zn(2+)</name>
        <dbReference type="ChEBI" id="CHEBI:29105"/>
    </cofactor>
    <text evidence="11">Binds 1 zinc ion per subunit.</text>
</comment>
<feature type="binding site" evidence="11">
    <location>
        <position position="451"/>
    </location>
    <ligand>
        <name>Zn(2+)</name>
        <dbReference type="ChEBI" id="CHEBI:29105"/>
    </ligand>
</feature>